<evidence type="ECO:0000256" key="1">
    <source>
        <dbReference type="SAM" id="MobiDB-lite"/>
    </source>
</evidence>
<evidence type="ECO:0000313" key="3">
    <source>
        <dbReference type="Proteomes" id="UP000636800"/>
    </source>
</evidence>
<feature type="compositionally biased region" description="Basic and acidic residues" evidence="1">
    <location>
        <begin position="68"/>
        <end position="79"/>
    </location>
</feature>
<name>A0A835P8L5_VANPL</name>
<proteinExistence type="predicted"/>
<feature type="region of interest" description="Disordered" evidence="1">
    <location>
        <begin position="314"/>
        <end position="399"/>
    </location>
</feature>
<feature type="compositionally biased region" description="Basic and acidic residues" evidence="1">
    <location>
        <begin position="497"/>
        <end position="513"/>
    </location>
</feature>
<dbReference type="AlphaFoldDB" id="A0A835P8L5"/>
<feature type="region of interest" description="Disordered" evidence="1">
    <location>
        <begin position="476"/>
        <end position="513"/>
    </location>
</feature>
<feature type="compositionally biased region" description="Basic and acidic residues" evidence="1">
    <location>
        <begin position="210"/>
        <end position="230"/>
    </location>
</feature>
<accession>A0A835P8L5</accession>
<keyword evidence="3" id="KW-1185">Reference proteome</keyword>
<protein>
    <recommendedName>
        <fullName evidence="4">Dentin sialophosphoprotein-like</fullName>
    </recommendedName>
</protein>
<evidence type="ECO:0008006" key="4">
    <source>
        <dbReference type="Google" id="ProtNLM"/>
    </source>
</evidence>
<feature type="compositionally biased region" description="Low complexity" evidence="1">
    <location>
        <begin position="123"/>
        <end position="173"/>
    </location>
</feature>
<feature type="compositionally biased region" description="Basic and acidic residues" evidence="1">
    <location>
        <begin position="314"/>
        <end position="331"/>
    </location>
</feature>
<feature type="compositionally biased region" description="Basic and acidic residues" evidence="1">
    <location>
        <begin position="108"/>
        <end position="121"/>
    </location>
</feature>
<dbReference type="PANTHER" id="PTHR38372">
    <property type="entry name" value="DENTIN SIALOPHOSPHOPROTEIN-LIKE PROTEIN"/>
    <property type="match status" value="1"/>
</dbReference>
<evidence type="ECO:0000313" key="2">
    <source>
        <dbReference type="EMBL" id="KAG0447526.1"/>
    </source>
</evidence>
<organism evidence="2 3">
    <name type="scientific">Vanilla planifolia</name>
    <name type="common">Vanilla</name>
    <dbReference type="NCBI Taxonomy" id="51239"/>
    <lineage>
        <taxon>Eukaryota</taxon>
        <taxon>Viridiplantae</taxon>
        <taxon>Streptophyta</taxon>
        <taxon>Embryophyta</taxon>
        <taxon>Tracheophyta</taxon>
        <taxon>Spermatophyta</taxon>
        <taxon>Magnoliopsida</taxon>
        <taxon>Liliopsida</taxon>
        <taxon>Asparagales</taxon>
        <taxon>Orchidaceae</taxon>
        <taxon>Vanilloideae</taxon>
        <taxon>Vanilleae</taxon>
        <taxon>Vanilla</taxon>
    </lineage>
</organism>
<dbReference type="Proteomes" id="UP000636800">
    <property type="component" value="Unassembled WGS sequence"/>
</dbReference>
<reference evidence="2 3" key="1">
    <citation type="journal article" date="2020" name="Nat. Food">
        <title>A phased Vanilla planifolia genome enables genetic improvement of flavour and production.</title>
        <authorList>
            <person name="Hasing T."/>
            <person name="Tang H."/>
            <person name="Brym M."/>
            <person name="Khazi F."/>
            <person name="Huang T."/>
            <person name="Chambers A.H."/>
        </authorList>
    </citation>
    <scope>NUCLEOTIDE SEQUENCE [LARGE SCALE GENOMIC DNA]</scope>
    <source>
        <tissue evidence="2">Leaf</tissue>
    </source>
</reference>
<feature type="region of interest" description="Disordered" evidence="1">
    <location>
        <begin position="41"/>
        <end position="237"/>
    </location>
</feature>
<comment type="caution">
    <text evidence="2">The sequence shown here is derived from an EMBL/GenBank/DDBJ whole genome shotgun (WGS) entry which is preliminary data.</text>
</comment>
<feature type="compositionally biased region" description="Polar residues" evidence="1">
    <location>
        <begin position="332"/>
        <end position="343"/>
    </location>
</feature>
<gene>
    <name evidence="2" type="ORF">HPP92_028292</name>
</gene>
<dbReference type="EMBL" id="JADCNL010000458">
    <property type="protein sequence ID" value="KAG0447526.1"/>
    <property type="molecule type" value="Genomic_DNA"/>
</dbReference>
<sequence>MSLKALEKAVGRMVPTSVKEIENVLEKIATFQAPGRYFLKQESSKRSYKSGGSPESSENHTLKASSEISKKVNDERLDPKTQLCSRQEEELDSFERVDIMLDAEDPLSEDKKVNEKDDDLTRSSSESGSGSGSESDSSDSGSDSESQSRSRSPARSGSASSSDSESDGSSSSKEASDVDVDIMTSDDEKGVALPRLEATESRLSLSPRAWRSDGEHDIILDNNERGEKSDGLCPVTGSADFEASHEMLNSVSNAKTAEIDDSYLHQSKSRFNAVHFSPGSNKFVEIHQSSHFENFDKDQDKLCENISINEKQTTMKDRSSYEKLVNKERVTKTSSNRSSNSGCFQEKPDNAKKRKASNSAEASLGKVKRASSSENSCYMSPETSKFGDQTMKTNSRNQVDERRETYVLERSLAENARTTASGSHNVCSPDIRFASSIGAEQSGHRFSDYNYKKRTFDNMGKPIKYIENFQKTDKHLGALSGPSDTDTSTAKNKRVKDRIASLKDKPDENGDEKFLSKYAKESIVGDRISSSPDQFTRKSTDYYPSHLPNSENGQGNILRRDLSDLELGEFREPHREEVGEVKRQFERKNSSKKMEYKVSASDLNTNMNMERCNGNAVSELKKQSPVSLRGGVNGKFVAHNGIDLRSQSRAVHQYNQQSAK</sequence>
<feature type="compositionally biased region" description="Polar residues" evidence="1">
    <location>
        <begin position="370"/>
        <end position="397"/>
    </location>
</feature>
<dbReference type="PANTHER" id="PTHR38372:SF2">
    <property type="entry name" value="DENTIN SIALOPHOSPHOPROTEIN-LIKE PROTEIN"/>
    <property type="match status" value="1"/>
</dbReference>